<organism evidence="2 3">
    <name type="scientific">Streptomyces gardneri</name>
    <dbReference type="NCBI Taxonomy" id="66892"/>
    <lineage>
        <taxon>Bacteria</taxon>
        <taxon>Bacillati</taxon>
        <taxon>Actinomycetota</taxon>
        <taxon>Actinomycetes</taxon>
        <taxon>Kitasatosporales</taxon>
        <taxon>Streptomycetaceae</taxon>
        <taxon>Streptomyces</taxon>
    </lineage>
</organism>
<evidence type="ECO:0000313" key="2">
    <source>
        <dbReference type="EMBL" id="GEB58668.1"/>
    </source>
</evidence>
<dbReference type="Proteomes" id="UP000315226">
    <property type="component" value="Unassembled WGS sequence"/>
</dbReference>
<keyword evidence="1" id="KW-0732">Signal</keyword>
<reference evidence="2 3" key="1">
    <citation type="submission" date="2019-06" db="EMBL/GenBank/DDBJ databases">
        <title>Whole genome shotgun sequence of Streptomyces gardneri NBRC 12865.</title>
        <authorList>
            <person name="Hosoyama A."/>
            <person name="Uohara A."/>
            <person name="Ohji S."/>
            <person name="Ichikawa N."/>
        </authorList>
    </citation>
    <scope>NUCLEOTIDE SEQUENCE [LARGE SCALE GENOMIC DNA]</scope>
    <source>
        <strain evidence="2 3">NBRC 12865</strain>
    </source>
</reference>
<evidence type="ECO:0000313" key="3">
    <source>
        <dbReference type="Proteomes" id="UP000315226"/>
    </source>
</evidence>
<dbReference type="EMBL" id="BJMN01000027">
    <property type="protein sequence ID" value="GEB58668.1"/>
    <property type="molecule type" value="Genomic_DNA"/>
</dbReference>
<gene>
    <name evidence="2" type="ORF">SGA01_42730</name>
</gene>
<accession>A0A4Y3RNW3</accession>
<sequence>MNLRPAALFVLCLLAVGGCSSAPAHRDASTLPVPLDGATVVPERQAGTLYEAEERAVDACMTRRGFAYEPVPAFRPVSANPYGLLTEDAARADGYGLASAALDDRPADPNGPALAKLPEARRTAWQQALIGTGKRQVTLTASGAPSLLVNTDGCVYLARREVYGEAWEQAEVDATGASTEVVARVAAAPEFRAAQRTWADCMAEQGERVTTLQEARGLVQDAVAAAGDDRQALLTAGRRERELARRDALCQGRGDLAAVTRAAQERVQAELPKTSWAKATQVRELRERALRRTGGA</sequence>
<keyword evidence="3" id="KW-1185">Reference proteome</keyword>
<feature type="signal peptide" evidence="1">
    <location>
        <begin position="1"/>
        <end position="24"/>
    </location>
</feature>
<proteinExistence type="predicted"/>
<protein>
    <recommendedName>
        <fullName evidence="4">Lipoprotein</fullName>
    </recommendedName>
</protein>
<dbReference type="OrthoDB" id="4053327at2"/>
<dbReference type="PROSITE" id="PS51257">
    <property type="entry name" value="PROKAR_LIPOPROTEIN"/>
    <property type="match status" value="1"/>
</dbReference>
<evidence type="ECO:0008006" key="4">
    <source>
        <dbReference type="Google" id="ProtNLM"/>
    </source>
</evidence>
<evidence type="ECO:0000256" key="1">
    <source>
        <dbReference type="SAM" id="SignalP"/>
    </source>
</evidence>
<dbReference type="AlphaFoldDB" id="A0A4Y3RNW3"/>
<name>A0A4Y3RNW3_9ACTN</name>
<comment type="caution">
    <text evidence="2">The sequence shown here is derived from an EMBL/GenBank/DDBJ whole genome shotgun (WGS) entry which is preliminary data.</text>
</comment>
<dbReference type="RefSeq" id="WP_141297990.1">
    <property type="nucleotide sequence ID" value="NZ_BJMN01000027.1"/>
</dbReference>
<feature type="chain" id="PRO_5039231970" description="Lipoprotein" evidence="1">
    <location>
        <begin position="25"/>
        <end position="296"/>
    </location>
</feature>